<dbReference type="GeneID" id="101698979"/>
<dbReference type="PANTHER" id="PTHR35978">
    <property type="entry name" value="IQ DOMAIN-CONTAINING PROTEIN M"/>
    <property type="match status" value="1"/>
</dbReference>
<protein>
    <submittedName>
        <fullName evidence="2">Uncharacterized protein Iqcm</fullName>
    </submittedName>
</protein>
<dbReference type="SMART" id="SM00015">
    <property type="entry name" value="IQ"/>
    <property type="match status" value="1"/>
</dbReference>
<proteinExistence type="predicted"/>
<dbReference type="RefSeq" id="XP_021103547.1">
    <property type="nucleotide sequence ID" value="XM_021247888.1"/>
</dbReference>
<name>A0AAX6S3M9_HETGA</name>
<evidence type="ECO:0000313" key="2">
    <source>
        <dbReference type="RefSeq" id="XP_021103547.1"/>
    </source>
</evidence>
<organism evidence="1 2">
    <name type="scientific">Heterocephalus glaber</name>
    <name type="common">Naked mole rat</name>
    <dbReference type="NCBI Taxonomy" id="10181"/>
    <lineage>
        <taxon>Eukaryota</taxon>
        <taxon>Metazoa</taxon>
        <taxon>Chordata</taxon>
        <taxon>Craniata</taxon>
        <taxon>Vertebrata</taxon>
        <taxon>Euteleostomi</taxon>
        <taxon>Mammalia</taxon>
        <taxon>Eutheria</taxon>
        <taxon>Euarchontoglires</taxon>
        <taxon>Glires</taxon>
        <taxon>Rodentia</taxon>
        <taxon>Hystricomorpha</taxon>
        <taxon>Bathyergidae</taxon>
        <taxon>Heterocephalus</taxon>
    </lineage>
</organism>
<dbReference type="Proteomes" id="UP000694906">
    <property type="component" value="Unplaced"/>
</dbReference>
<reference evidence="2" key="1">
    <citation type="submission" date="2025-08" db="UniProtKB">
        <authorList>
            <consortium name="RefSeq"/>
        </authorList>
    </citation>
    <scope>IDENTIFICATION</scope>
</reference>
<dbReference type="InterPro" id="IPR000048">
    <property type="entry name" value="IQ_motif_EF-hand-BS"/>
</dbReference>
<keyword evidence="1" id="KW-1185">Reference proteome</keyword>
<dbReference type="AlphaFoldDB" id="A0AAX6S3M9"/>
<dbReference type="PANTHER" id="PTHR35978:SF1">
    <property type="entry name" value="IQ DOMAIN-CONTAINING PROTEIN M"/>
    <property type="match status" value="1"/>
</dbReference>
<gene>
    <name evidence="2" type="primary">Iqcm</name>
</gene>
<dbReference type="CTD" id="285423"/>
<dbReference type="PROSITE" id="PS50096">
    <property type="entry name" value="IQ"/>
    <property type="match status" value="1"/>
</dbReference>
<evidence type="ECO:0000313" key="1">
    <source>
        <dbReference type="Proteomes" id="UP000694906"/>
    </source>
</evidence>
<sequence length="191" mass="22347">MLESFCALPRHCDLPLLPITSSMGLQKEPDQPFDDWRGIVPTKSFHLPCVSSWSFSGSSGMFQNYCTKTFKKKEQQKIKPESKLETRINKTDKLGSKVKRIGPHTEIFQGFQERSRLIITKKVVRMITLMQARVRGWLERKRLQRIMAKALYHGSNLKAVIDMYRGLIHRVKYRLGLWRTRQIINLAELEE</sequence>
<accession>A0AAX6S3M9</accession>